<feature type="chain" id="PRO_5021398901" evidence="12">
    <location>
        <begin position="20"/>
        <end position="200"/>
    </location>
</feature>
<dbReference type="Proteomes" id="UP000314294">
    <property type="component" value="Unassembled WGS sequence"/>
</dbReference>
<keyword evidence="6 12" id="KW-0732">Signal</keyword>
<evidence type="ECO:0000313" key="13">
    <source>
        <dbReference type="EMBL" id="TNN53682.1"/>
    </source>
</evidence>
<dbReference type="PANTHER" id="PTHR14076:SF9">
    <property type="entry name" value="RECEPTOR ACTIVITY-MODIFYING PROTEIN 2"/>
    <property type="match status" value="1"/>
</dbReference>
<evidence type="ECO:0000256" key="3">
    <source>
        <dbReference type="ARBA" id="ARBA00022448"/>
    </source>
</evidence>
<keyword evidence="10 13" id="KW-0675">Receptor</keyword>
<dbReference type="GO" id="GO:0006816">
    <property type="term" value="P:calcium ion transport"/>
    <property type="evidence" value="ECO:0007669"/>
    <property type="project" value="TreeGrafter"/>
</dbReference>
<comment type="similarity">
    <text evidence="2">Belongs to the RAMP family.</text>
</comment>
<evidence type="ECO:0000313" key="14">
    <source>
        <dbReference type="Proteomes" id="UP000314294"/>
    </source>
</evidence>
<dbReference type="InterPro" id="IPR006985">
    <property type="entry name" value="RAMP"/>
</dbReference>
<dbReference type="GO" id="GO:0072659">
    <property type="term" value="P:protein localization to plasma membrane"/>
    <property type="evidence" value="ECO:0007669"/>
    <property type="project" value="TreeGrafter"/>
</dbReference>
<organism evidence="13 14">
    <name type="scientific">Liparis tanakae</name>
    <name type="common">Tanaka's snailfish</name>
    <dbReference type="NCBI Taxonomy" id="230148"/>
    <lineage>
        <taxon>Eukaryota</taxon>
        <taxon>Metazoa</taxon>
        <taxon>Chordata</taxon>
        <taxon>Craniata</taxon>
        <taxon>Vertebrata</taxon>
        <taxon>Euteleostomi</taxon>
        <taxon>Actinopterygii</taxon>
        <taxon>Neopterygii</taxon>
        <taxon>Teleostei</taxon>
        <taxon>Neoteleostei</taxon>
        <taxon>Acanthomorphata</taxon>
        <taxon>Eupercaria</taxon>
        <taxon>Perciformes</taxon>
        <taxon>Cottioidei</taxon>
        <taxon>Cottales</taxon>
        <taxon>Liparidae</taxon>
        <taxon>Liparis</taxon>
    </lineage>
</organism>
<evidence type="ECO:0000256" key="6">
    <source>
        <dbReference type="ARBA" id="ARBA00022729"/>
    </source>
</evidence>
<dbReference type="GO" id="GO:0008277">
    <property type="term" value="P:regulation of G protein-coupled receptor signaling pathway"/>
    <property type="evidence" value="ECO:0007669"/>
    <property type="project" value="InterPro"/>
</dbReference>
<dbReference type="InterPro" id="IPR038126">
    <property type="entry name" value="RAMP_sf"/>
</dbReference>
<feature type="signal peptide" evidence="12">
    <location>
        <begin position="1"/>
        <end position="19"/>
    </location>
</feature>
<dbReference type="GO" id="GO:0006886">
    <property type="term" value="P:intracellular protein transport"/>
    <property type="evidence" value="ECO:0007669"/>
    <property type="project" value="InterPro"/>
</dbReference>
<evidence type="ECO:0000256" key="5">
    <source>
        <dbReference type="ARBA" id="ARBA00022692"/>
    </source>
</evidence>
<evidence type="ECO:0000256" key="2">
    <source>
        <dbReference type="ARBA" id="ARBA00007087"/>
    </source>
</evidence>
<evidence type="ECO:0000256" key="12">
    <source>
        <dbReference type="SAM" id="SignalP"/>
    </source>
</evidence>
<evidence type="ECO:0000256" key="10">
    <source>
        <dbReference type="ARBA" id="ARBA00023170"/>
    </source>
</evidence>
<evidence type="ECO:0000256" key="7">
    <source>
        <dbReference type="ARBA" id="ARBA00022989"/>
    </source>
</evidence>
<keyword evidence="5 11" id="KW-0812">Transmembrane</keyword>
<keyword evidence="3" id="KW-0813">Transport</keyword>
<dbReference type="GO" id="GO:0005886">
    <property type="term" value="C:plasma membrane"/>
    <property type="evidence" value="ECO:0007669"/>
    <property type="project" value="UniProtKB-SubCell"/>
</dbReference>
<accession>A0A4Z2GM02</accession>
<keyword evidence="14" id="KW-1185">Reference proteome</keyword>
<dbReference type="GO" id="GO:0001525">
    <property type="term" value="P:angiogenesis"/>
    <property type="evidence" value="ECO:0007669"/>
    <property type="project" value="TreeGrafter"/>
</dbReference>
<comment type="subcellular location">
    <subcellularLocation>
        <location evidence="1">Cell membrane</location>
        <topology evidence="1">Single-pass type I membrane protein</topology>
    </subcellularLocation>
</comment>
<dbReference type="AlphaFoldDB" id="A0A4Z2GM02"/>
<keyword evidence="4" id="KW-1003">Cell membrane</keyword>
<dbReference type="OrthoDB" id="9416539at2759"/>
<feature type="transmembrane region" description="Helical" evidence="11">
    <location>
        <begin position="173"/>
        <end position="193"/>
    </location>
</feature>
<dbReference type="GO" id="GO:0031623">
    <property type="term" value="P:receptor internalization"/>
    <property type="evidence" value="ECO:0007669"/>
    <property type="project" value="TreeGrafter"/>
</dbReference>
<protein>
    <submittedName>
        <fullName evidence="13">Receptor activity-modifying protein 3</fullName>
    </submittedName>
</protein>
<evidence type="ECO:0000256" key="4">
    <source>
        <dbReference type="ARBA" id="ARBA00022475"/>
    </source>
</evidence>
<comment type="caution">
    <text evidence="13">The sequence shown here is derived from an EMBL/GenBank/DDBJ whole genome shotgun (WGS) entry which is preliminary data.</text>
</comment>
<keyword evidence="7 11" id="KW-1133">Transmembrane helix</keyword>
<dbReference type="PANTHER" id="PTHR14076">
    <property type="entry name" value="RECEPTOR ACTIVITY MODIFYING PROTEIN RAMP"/>
    <property type="match status" value="1"/>
</dbReference>
<dbReference type="GO" id="GO:0009986">
    <property type="term" value="C:cell surface"/>
    <property type="evidence" value="ECO:0007669"/>
    <property type="project" value="TreeGrafter"/>
</dbReference>
<name>A0A4Z2GM02_9TELE</name>
<evidence type="ECO:0000256" key="9">
    <source>
        <dbReference type="ARBA" id="ARBA00023157"/>
    </source>
</evidence>
<dbReference type="Gene3D" id="1.10.150.510">
    <property type="entry name" value="Receptor activity modifying family"/>
    <property type="match status" value="1"/>
</dbReference>
<dbReference type="GO" id="GO:0043235">
    <property type="term" value="C:receptor complex"/>
    <property type="evidence" value="ECO:0007669"/>
    <property type="project" value="TreeGrafter"/>
</dbReference>
<reference evidence="13 14" key="1">
    <citation type="submission" date="2019-03" db="EMBL/GenBank/DDBJ databases">
        <title>First draft genome of Liparis tanakae, snailfish: a comprehensive survey of snailfish specific genes.</title>
        <authorList>
            <person name="Kim W."/>
            <person name="Song I."/>
            <person name="Jeong J.-H."/>
            <person name="Kim D."/>
            <person name="Kim S."/>
            <person name="Ryu S."/>
            <person name="Song J.Y."/>
            <person name="Lee S.K."/>
        </authorList>
    </citation>
    <scope>NUCLEOTIDE SEQUENCE [LARGE SCALE GENOMIC DNA]</scope>
    <source>
        <tissue evidence="13">Muscle</tissue>
    </source>
</reference>
<proteinExistence type="inferred from homology"/>
<dbReference type="Pfam" id="PF04901">
    <property type="entry name" value="RAMP"/>
    <property type="match status" value="1"/>
</dbReference>
<sequence>MMLYLLFLVLFLGTASCLAEEDGTPTPTRAGAEMKNSSAAGPTHAVNLTRHLVDELGNNQTFIAEDDEAFQDQDHEFPDRRCQEGALEEFSHSYCGERFHTEMEAVRLEDWCTLTEVIRPYNEMMLCVEELSSLVGCYYPNPVVQAFFLSIHSDYFHNCSQEEQLLPDAPQQLVVALTLVPVSIIPFLVYLVVCKSGVKE</sequence>
<dbReference type="GO" id="GO:0007186">
    <property type="term" value="P:G protein-coupled receptor signaling pathway"/>
    <property type="evidence" value="ECO:0007669"/>
    <property type="project" value="TreeGrafter"/>
</dbReference>
<dbReference type="GO" id="GO:0032870">
    <property type="term" value="P:cellular response to hormone stimulus"/>
    <property type="evidence" value="ECO:0007669"/>
    <property type="project" value="TreeGrafter"/>
</dbReference>
<evidence type="ECO:0000256" key="8">
    <source>
        <dbReference type="ARBA" id="ARBA00023136"/>
    </source>
</evidence>
<evidence type="ECO:0000256" key="1">
    <source>
        <dbReference type="ARBA" id="ARBA00004251"/>
    </source>
</evidence>
<evidence type="ECO:0000256" key="11">
    <source>
        <dbReference type="SAM" id="Phobius"/>
    </source>
</evidence>
<keyword evidence="8 11" id="KW-0472">Membrane</keyword>
<gene>
    <name evidence="13" type="primary">RAMP3_0</name>
    <name evidence="13" type="ORF">EYF80_036088</name>
</gene>
<dbReference type="GO" id="GO:0015026">
    <property type="term" value="F:coreceptor activity"/>
    <property type="evidence" value="ECO:0007669"/>
    <property type="project" value="InterPro"/>
</dbReference>
<dbReference type="EMBL" id="SRLO01000508">
    <property type="protein sequence ID" value="TNN53682.1"/>
    <property type="molecule type" value="Genomic_DNA"/>
</dbReference>
<keyword evidence="9" id="KW-1015">Disulfide bond</keyword>